<evidence type="ECO:0000259" key="1">
    <source>
        <dbReference type="SMART" id="SM01321"/>
    </source>
</evidence>
<reference evidence="2 3" key="1">
    <citation type="journal article" date="2016" name="Nat. Commun.">
        <title>Thousands of microbial genomes shed light on interconnected biogeochemical processes in an aquifer system.</title>
        <authorList>
            <person name="Anantharaman K."/>
            <person name="Brown C.T."/>
            <person name="Hug L.A."/>
            <person name="Sharon I."/>
            <person name="Castelle C.J."/>
            <person name="Probst A.J."/>
            <person name="Thomas B.C."/>
            <person name="Singh A."/>
            <person name="Wilkins M.J."/>
            <person name="Karaoz U."/>
            <person name="Brodie E.L."/>
            <person name="Williams K.H."/>
            <person name="Hubbard S.S."/>
            <person name="Banfield J.F."/>
        </authorList>
    </citation>
    <scope>NUCLEOTIDE SEQUENCE [LARGE SCALE GENOMIC DNA]</scope>
</reference>
<evidence type="ECO:0000313" key="3">
    <source>
        <dbReference type="Proteomes" id="UP000178946"/>
    </source>
</evidence>
<dbReference type="InterPro" id="IPR002686">
    <property type="entry name" value="Transposase_17"/>
</dbReference>
<protein>
    <recommendedName>
        <fullName evidence="1">Transposase IS200-like domain-containing protein</fullName>
    </recommendedName>
</protein>
<dbReference type="Pfam" id="PF01797">
    <property type="entry name" value="Y1_Tnp"/>
    <property type="match status" value="1"/>
</dbReference>
<dbReference type="EMBL" id="MGIR01000001">
    <property type="protein sequence ID" value="OGM91544.1"/>
    <property type="molecule type" value="Genomic_DNA"/>
</dbReference>
<dbReference type="SMART" id="SM01321">
    <property type="entry name" value="Y1_Tnp"/>
    <property type="match status" value="1"/>
</dbReference>
<dbReference type="PANTHER" id="PTHR34322">
    <property type="entry name" value="TRANSPOSASE, Y1_TNP DOMAIN-CONTAINING"/>
    <property type="match status" value="1"/>
</dbReference>
<dbReference type="Proteomes" id="UP000178946">
    <property type="component" value="Unassembled WGS sequence"/>
</dbReference>
<dbReference type="STRING" id="1802557.A3A20_01180"/>
<sequence length="239" mass="28873">MFIMRPQIIPGNIYHILSRGVDKRKLFLDEEDFMRFIHNLFEFNDAQPLPNNTYLFKTNPSGFASPNIERQQKQRRPRILLAEMLTFCLMKNHYHLLVRARSKEWLTLFMRRLNMGYANYFNLKYKRAGALFEGRYKCIAVDNDAHFIHLPFYIHCNPLDYFAPNWRERDVKDYKKAFAYLENYRWSSFPDYIGKKNFPSVTQRDLLLKFFDGPEQYKKSMTSWLKEMDSRDISQITLE</sequence>
<gene>
    <name evidence="2" type="ORF">A3A20_01180</name>
</gene>
<evidence type="ECO:0000313" key="2">
    <source>
        <dbReference type="EMBL" id="OGM91544.1"/>
    </source>
</evidence>
<comment type="caution">
    <text evidence="2">The sequence shown here is derived from an EMBL/GenBank/DDBJ whole genome shotgun (WGS) entry which is preliminary data.</text>
</comment>
<organism evidence="2 3">
    <name type="scientific">Candidatus Wolfebacteria bacterium RIFCSPLOWO2_01_FULL_45_19</name>
    <dbReference type="NCBI Taxonomy" id="1802557"/>
    <lineage>
        <taxon>Bacteria</taxon>
        <taxon>Candidatus Wolfeibacteriota</taxon>
    </lineage>
</organism>
<dbReference type="InterPro" id="IPR036515">
    <property type="entry name" value="Transposase_17_sf"/>
</dbReference>
<dbReference type="GO" id="GO:0004803">
    <property type="term" value="F:transposase activity"/>
    <property type="evidence" value="ECO:0007669"/>
    <property type="project" value="InterPro"/>
</dbReference>
<proteinExistence type="predicted"/>
<accession>A0A1F8DSH4</accession>
<dbReference type="GO" id="GO:0003677">
    <property type="term" value="F:DNA binding"/>
    <property type="evidence" value="ECO:0007669"/>
    <property type="project" value="InterPro"/>
</dbReference>
<dbReference type="SUPFAM" id="SSF143422">
    <property type="entry name" value="Transposase IS200-like"/>
    <property type="match status" value="1"/>
</dbReference>
<dbReference type="AlphaFoldDB" id="A0A1F8DSH4"/>
<feature type="domain" description="Transposase IS200-like" evidence="1">
    <location>
        <begin position="9"/>
        <end position="157"/>
    </location>
</feature>
<name>A0A1F8DSH4_9BACT</name>
<dbReference type="GO" id="GO:0006313">
    <property type="term" value="P:DNA transposition"/>
    <property type="evidence" value="ECO:0007669"/>
    <property type="project" value="InterPro"/>
</dbReference>
<dbReference type="PANTHER" id="PTHR34322:SF2">
    <property type="entry name" value="TRANSPOSASE IS200-LIKE DOMAIN-CONTAINING PROTEIN"/>
    <property type="match status" value="1"/>
</dbReference>
<dbReference type="Gene3D" id="3.30.70.1290">
    <property type="entry name" value="Transposase IS200-like"/>
    <property type="match status" value="1"/>
</dbReference>